<evidence type="ECO:0000256" key="7">
    <source>
        <dbReference type="ARBA" id="ARBA00022989"/>
    </source>
</evidence>
<keyword evidence="7 11" id="KW-1133">Transmembrane helix</keyword>
<feature type="transmembrane region" description="Helical" evidence="11">
    <location>
        <begin position="37"/>
        <end position="57"/>
    </location>
</feature>
<feature type="region of interest" description="Disordered" evidence="10">
    <location>
        <begin position="1"/>
        <end position="29"/>
    </location>
</feature>
<organism evidence="13 14">
    <name type="scientific">Pseudonocardia charpentierae</name>
    <dbReference type="NCBI Taxonomy" id="3075545"/>
    <lineage>
        <taxon>Bacteria</taxon>
        <taxon>Bacillati</taxon>
        <taxon>Actinomycetota</taxon>
        <taxon>Actinomycetes</taxon>
        <taxon>Pseudonocardiales</taxon>
        <taxon>Pseudonocardiaceae</taxon>
        <taxon>Pseudonocardia</taxon>
    </lineage>
</organism>
<feature type="binding site" evidence="9">
    <location>
        <begin position="479"/>
        <end position="486"/>
    </location>
    <ligand>
        <name>ATP</name>
        <dbReference type="ChEBI" id="CHEBI:30616"/>
    </ligand>
</feature>
<comment type="caution">
    <text evidence="13">The sequence shown here is derived from an EMBL/GenBank/DDBJ whole genome shotgun (WGS) entry which is preliminary data.</text>
</comment>
<keyword evidence="6 9" id="KW-0067">ATP-binding</keyword>
<reference evidence="14" key="1">
    <citation type="submission" date="2023-07" db="EMBL/GenBank/DDBJ databases">
        <title>30 novel species of actinomycetes from the DSMZ collection.</title>
        <authorList>
            <person name="Nouioui I."/>
        </authorList>
    </citation>
    <scope>NUCLEOTIDE SEQUENCE [LARGE SCALE GENOMIC DNA]</scope>
    <source>
        <strain evidence="14">DSM 45834</strain>
    </source>
</reference>
<dbReference type="EMBL" id="JAVREJ010000002">
    <property type="protein sequence ID" value="MDT0348653.1"/>
    <property type="molecule type" value="Genomic_DNA"/>
</dbReference>
<keyword evidence="3 11" id="KW-0812">Transmembrane</keyword>
<dbReference type="InterPro" id="IPR003593">
    <property type="entry name" value="AAA+_ATPase"/>
</dbReference>
<accession>A0ABU2N6F7</accession>
<dbReference type="InterPro" id="IPR002543">
    <property type="entry name" value="FtsK_dom"/>
</dbReference>
<keyword evidence="4" id="KW-0677">Repeat</keyword>
<dbReference type="PANTHER" id="PTHR22683">
    <property type="entry name" value="SPORULATION PROTEIN RELATED"/>
    <property type="match status" value="1"/>
</dbReference>
<comment type="subcellular location">
    <subcellularLocation>
        <location evidence="1">Cell membrane</location>
        <topology evidence="1">Multi-pass membrane protein</topology>
    </subcellularLocation>
</comment>
<dbReference type="SMART" id="SM00382">
    <property type="entry name" value="AAA"/>
    <property type="match status" value="3"/>
</dbReference>
<evidence type="ECO:0000256" key="3">
    <source>
        <dbReference type="ARBA" id="ARBA00022692"/>
    </source>
</evidence>
<evidence type="ECO:0000256" key="9">
    <source>
        <dbReference type="PROSITE-ProRule" id="PRU00289"/>
    </source>
</evidence>
<dbReference type="Pfam" id="PF01580">
    <property type="entry name" value="FtsK_SpoIIIE"/>
    <property type="match status" value="3"/>
</dbReference>
<dbReference type="PROSITE" id="PS50901">
    <property type="entry name" value="FTSK"/>
    <property type="match status" value="3"/>
</dbReference>
<evidence type="ECO:0000256" key="1">
    <source>
        <dbReference type="ARBA" id="ARBA00004651"/>
    </source>
</evidence>
<gene>
    <name evidence="13" type="primary">eccCa</name>
    <name evidence="13" type="ORF">RM445_03860</name>
</gene>
<dbReference type="InterPro" id="IPR023837">
    <property type="entry name" value="EccCb-like_Actinobacteria"/>
</dbReference>
<protein>
    <submittedName>
        <fullName evidence="13">Type VII secretion protein EccCa</fullName>
    </submittedName>
</protein>
<evidence type="ECO:0000256" key="6">
    <source>
        <dbReference type="ARBA" id="ARBA00022840"/>
    </source>
</evidence>
<sequence>MSTVEVPRPPRVVPRMPGGELALEPPPEPERPVPAGLLARLLPAVMLVGSVAFVALGPREPSSILFGGMFALSTVGMLLVGGGGRSAGQRQAAVDEERRDYLRYLATTRRRVRAIATEQRAALEHVHPDPAAWPVVVASGRLWERRSADPDFGLLRVGTGAQRLATTLIAPQTGPVEGLEPVTALALRRFLRAHAVVPELPVALSLRGTSAIWLEPAPGAEPGHVRALARALVAQYVLWHGPADALLAVVAPPYLAPEWEWVKWLPHVGHPRAVDAVGPVRMVTAEVDDVRRWWEAALAGRTPGGGPGEPHLLVVVDDAAGPGSWAAVAGTTVLRVGAPPGRRPTPAVVRLLVGPAELSWVDGAGTAAAVGRPDVFSAAEASALARRLARYRPAGSGSTAGPATAAGLPELLGLDPPGPGARRGAITSAAVGALRARHGRRAADRLRVPVGVDEAGAPVALDLKESAEGGSGPHGLCIGATGSGKSELLRTLVLGLVATHSSADLNLVLVDFKGGATFLGLAALPHVSAVITNLADELPLVDRMADALEGELTRRQELLRAAGNLTGTAEYAAVRRTAGSDLPPLPALLVVVDEFSELLAQRPELIELLGTIGRLGRSLGMHLLLASQRLDEGRLRGLDSHLSYRIALRTFSAAESRAVLGVPDAHQLPSAPGSAFLSTGTGELVRFRAAYVSGPAPTTADVGGPAPPRRAHRFRVGPVGAAPAPGPLPGEAGGPTVLDAMITAMAGHGPPAHRVWLPPLDAPPPLDELLGRPVVRPGRGLVAPVPCGGLRVPVGVVDRPYLQRHELRTVDLTDAAGHVVVVGGPRAGKSAALRTVLLALALTHTPAELGVHVLDFGGGGMRVLAGLPHVGTITDRQHPDVARRVVAELTAALVRRERLFRAAGVASIEEFRARRAAGEFPDEPATDVLLVVDGYLVLRGEFDDLEAALLPLAAQGLSYGLHLVVSANRWSELRPAVKDLLGSRIELRLGEPAESEIDRRRAAAVPARPGHGLDANGAPMVVAAPWLSARAPAEGDGDTGGLVAAVGGAWTGSPFPPVSLLPDLVRLDDVRADGPDHELVGVPIGVDEEGLAPVGVDLAADPHLLCFADAESGKTTLLRVLVRGLVGRYAPDELRIVVVDYRRGLLGAVPASHLIAYAGTADAAAEATRDVAASLRARLPGADVGPRELRARNWWSGPEVVVLVDDYDLVAPAGGSTANPLLPLVEFLPQAKDVGLHVVLARRCGGAARALFDPVLGRLRELAVLGLVMNGSPDEGMLLGTVRPRPLPPGRATLVDRRRGDRHVQLAWIPPEPEPEPVPP</sequence>
<dbReference type="RefSeq" id="WP_311554578.1">
    <property type="nucleotide sequence ID" value="NZ_JAVREJ010000002.1"/>
</dbReference>
<evidence type="ECO:0000256" key="4">
    <source>
        <dbReference type="ARBA" id="ARBA00022737"/>
    </source>
</evidence>
<evidence type="ECO:0000256" key="2">
    <source>
        <dbReference type="ARBA" id="ARBA00022475"/>
    </source>
</evidence>
<dbReference type="NCBIfam" id="TIGR03924">
    <property type="entry name" value="T7SS_EccC_a"/>
    <property type="match status" value="1"/>
</dbReference>
<dbReference type="InterPro" id="IPR050206">
    <property type="entry name" value="FtsK/SpoIIIE/SftA"/>
</dbReference>
<evidence type="ECO:0000313" key="13">
    <source>
        <dbReference type="EMBL" id="MDT0348653.1"/>
    </source>
</evidence>
<dbReference type="PANTHER" id="PTHR22683:SF1">
    <property type="entry name" value="TYPE VII SECRETION SYSTEM PROTEIN ESSC"/>
    <property type="match status" value="1"/>
</dbReference>
<keyword evidence="14" id="KW-1185">Reference proteome</keyword>
<feature type="binding site" evidence="9">
    <location>
        <begin position="823"/>
        <end position="830"/>
    </location>
    <ligand>
        <name>ATP</name>
        <dbReference type="ChEBI" id="CHEBI:30616"/>
    </ligand>
</feature>
<evidence type="ECO:0000259" key="12">
    <source>
        <dbReference type="PROSITE" id="PS50901"/>
    </source>
</evidence>
<dbReference type="NCBIfam" id="TIGR03925">
    <property type="entry name" value="T7SS_EccC_b"/>
    <property type="match status" value="1"/>
</dbReference>
<feature type="domain" description="FtsK" evidence="12">
    <location>
        <begin position="1091"/>
        <end position="1274"/>
    </location>
</feature>
<dbReference type="InterPro" id="IPR027417">
    <property type="entry name" value="P-loop_NTPase"/>
</dbReference>
<feature type="domain" description="FtsK" evidence="12">
    <location>
        <begin position="804"/>
        <end position="996"/>
    </location>
</feature>
<feature type="binding site" evidence="9">
    <location>
        <begin position="1108"/>
        <end position="1115"/>
    </location>
    <ligand>
        <name>ATP</name>
        <dbReference type="ChEBI" id="CHEBI:30616"/>
    </ligand>
</feature>
<keyword evidence="2" id="KW-1003">Cell membrane</keyword>
<proteinExistence type="predicted"/>
<keyword evidence="8 11" id="KW-0472">Membrane</keyword>
<feature type="compositionally biased region" description="Low complexity" evidence="10">
    <location>
        <begin position="13"/>
        <end position="23"/>
    </location>
</feature>
<dbReference type="Proteomes" id="UP001183202">
    <property type="component" value="Unassembled WGS sequence"/>
</dbReference>
<dbReference type="SUPFAM" id="SSF52540">
    <property type="entry name" value="P-loop containing nucleoside triphosphate hydrolases"/>
    <property type="match status" value="3"/>
</dbReference>
<evidence type="ECO:0000256" key="8">
    <source>
        <dbReference type="ARBA" id="ARBA00023136"/>
    </source>
</evidence>
<name>A0ABU2N6F7_9PSEU</name>
<feature type="domain" description="FtsK" evidence="12">
    <location>
        <begin position="456"/>
        <end position="657"/>
    </location>
</feature>
<feature type="transmembrane region" description="Helical" evidence="11">
    <location>
        <begin position="64"/>
        <end position="84"/>
    </location>
</feature>
<evidence type="ECO:0000313" key="14">
    <source>
        <dbReference type="Proteomes" id="UP001183202"/>
    </source>
</evidence>
<dbReference type="Gene3D" id="3.40.50.300">
    <property type="entry name" value="P-loop containing nucleotide triphosphate hydrolases"/>
    <property type="match status" value="4"/>
</dbReference>
<evidence type="ECO:0000256" key="10">
    <source>
        <dbReference type="SAM" id="MobiDB-lite"/>
    </source>
</evidence>
<dbReference type="InterPro" id="IPR023836">
    <property type="entry name" value="EccCa-like_Actinobacteria"/>
</dbReference>
<evidence type="ECO:0000256" key="11">
    <source>
        <dbReference type="SAM" id="Phobius"/>
    </source>
</evidence>
<keyword evidence="5 9" id="KW-0547">Nucleotide-binding</keyword>
<evidence type="ECO:0000256" key="5">
    <source>
        <dbReference type="ARBA" id="ARBA00022741"/>
    </source>
</evidence>